<sequence length="116" mass="12766">MKSKNISAVRKQSYPAKTLVKSAVERKQCYSCEEVSPPIPPGSLRAVSADILSTFTAALLASRYFKRPAVKRSVKCYKHSDWTMGVLSRTMRLAASSVPVTQMVSGMTVRPFQAIP</sequence>
<proteinExistence type="predicted"/>
<comment type="caution">
    <text evidence="1">The sequence shown here is derived from an EMBL/GenBank/DDBJ whole genome shotgun (WGS) entry which is preliminary data.</text>
</comment>
<dbReference type="Proteomes" id="UP001283361">
    <property type="component" value="Unassembled WGS sequence"/>
</dbReference>
<evidence type="ECO:0000313" key="2">
    <source>
        <dbReference type="Proteomes" id="UP001283361"/>
    </source>
</evidence>
<reference evidence="1" key="1">
    <citation type="journal article" date="2023" name="G3 (Bethesda)">
        <title>A reference genome for the long-term kleptoplast-retaining sea slug Elysia crispata morphotype clarki.</title>
        <authorList>
            <person name="Eastman K.E."/>
            <person name="Pendleton A.L."/>
            <person name="Shaikh M.A."/>
            <person name="Suttiyut T."/>
            <person name="Ogas R."/>
            <person name="Tomko P."/>
            <person name="Gavelis G."/>
            <person name="Widhalm J.R."/>
            <person name="Wisecaver J.H."/>
        </authorList>
    </citation>
    <scope>NUCLEOTIDE SEQUENCE</scope>
    <source>
        <strain evidence="1">ECLA1</strain>
    </source>
</reference>
<protein>
    <submittedName>
        <fullName evidence="1">Uncharacterized protein</fullName>
    </submittedName>
</protein>
<accession>A0AAE1E2T2</accession>
<dbReference type="AlphaFoldDB" id="A0AAE1E2T2"/>
<dbReference type="EMBL" id="JAWDGP010001428">
    <property type="protein sequence ID" value="KAK3791882.1"/>
    <property type="molecule type" value="Genomic_DNA"/>
</dbReference>
<gene>
    <name evidence="1" type="ORF">RRG08_026785</name>
</gene>
<keyword evidence="2" id="KW-1185">Reference proteome</keyword>
<organism evidence="1 2">
    <name type="scientific">Elysia crispata</name>
    <name type="common">lettuce slug</name>
    <dbReference type="NCBI Taxonomy" id="231223"/>
    <lineage>
        <taxon>Eukaryota</taxon>
        <taxon>Metazoa</taxon>
        <taxon>Spiralia</taxon>
        <taxon>Lophotrochozoa</taxon>
        <taxon>Mollusca</taxon>
        <taxon>Gastropoda</taxon>
        <taxon>Heterobranchia</taxon>
        <taxon>Euthyneura</taxon>
        <taxon>Panpulmonata</taxon>
        <taxon>Sacoglossa</taxon>
        <taxon>Placobranchoidea</taxon>
        <taxon>Plakobranchidae</taxon>
        <taxon>Elysia</taxon>
    </lineage>
</organism>
<evidence type="ECO:0000313" key="1">
    <source>
        <dbReference type="EMBL" id="KAK3791882.1"/>
    </source>
</evidence>
<name>A0AAE1E2T2_9GAST</name>